<comment type="caution">
    <text evidence="2">The sequence shown here is derived from an EMBL/GenBank/DDBJ whole genome shotgun (WGS) entry which is preliminary data.</text>
</comment>
<proteinExistence type="predicted"/>
<evidence type="ECO:0000313" key="2">
    <source>
        <dbReference type="EMBL" id="RDB15949.1"/>
    </source>
</evidence>
<feature type="region of interest" description="Disordered" evidence="1">
    <location>
        <begin position="1"/>
        <end position="44"/>
    </location>
</feature>
<dbReference type="Proteomes" id="UP000076154">
    <property type="component" value="Unassembled WGS sequence"/>
</dbReference>
<evidence type="ECO:0000256" key="1">
    <source>
        <dbReference type="SAM" id="MobiDB-lite"/>
    </source>
</evidence>
<reference evidence="2" key="1">
    <citation type="submission" date="2018-04" db="EMBL/GenBank/DDBJ databases">
        <title>Whole genome sequencing of Hypsizygus marmoreus.</title>
        <authorList>
            <person name="Choi I.-G."/>
            <person name="Min B."/>
            <person name="Kim J.-G."/>
            <person name="Kim S."/>
            <person name="Oh Y.-L."/>
            <person name="Kong W.-S."/>
            <person name="Park H."/>
            <person name="Jeong J."/>
            <person name="Song E.-S."/>
        </authorList>
    </citation>
    <scope>NUCLEOTIDE SEQUENCE [LARGE SCALE GENOMIC DNA]</scope>
    <source>
        <strain evidence="2">51987-8</strain>
    </source>
</reference>
<accession>A0A369J1T4</accession>
<dbReference type="OrthoDB" id="2687259at2759"/>
<protein>
    <submittedName>
        <fullName evidence="2">Uncharacterized protein</fullName>
    </submittedName>
</protein>
<dbReference type="InParanoid" id="A0A369J1T4"/>
<evidence type="ECO:0000313" key="3">
    <source>
        <dbReference type="Proteomes" id="UP000076154"/>
    </source>
</evidence>
<name>A0A369J1T4_HYPMA</name>
<dbReference type="AlphaFoldDB" id="A0A369J1T4"/>
<keyword evidence="3" id="KW-1185">Reference proteome</keyword>
<gene>
    <name evidence="2" type="ORF">Hypma_003608</name>
</gene>
<organism evidence="2 3">
    <name type="scientific">Hypsizygus marmoreus</name>
    <name type="common">White beech mushroom</name>
    <name type="synonym">Agaricus marmoreus</name>
    <dbReference type="NCBI Taxonomy" id="39966"/>
    <lineage>
        <taxon>Eukaryota</taxon>
        <taxon>Fungi</taxon>
        <taxon>Dikarya</taxon>
        <taxon>Basidiomycota</taxon>
        <taxon>Agaricomycotina</taxon>
        <taxon>Agaricomycetes</taxon>
        <taxon>Agaricomycetidae</taxon>
        <taxon>Agaricales</taxon>
        <taxon>Tricholomatineae</taxon>
        <taxon>Lyophyllaceae</taxon>
        <taxon>Hypsizygus</taxon>
    </lineage>
</organism>
<feature type="compositionally biased region" description="Basic and acidic residues" evidence="1">
    <location>
        <begin position="10"/>
        <end position="27"/>
    </location>
</feature>
<dbReference type="EMBL" id="LUEZ02000137">
    <property type="protein sequence ID" value="RDB15949.1"/>
    <property type="molecule type" value="Genomic_DNA"/>
</dbReference>
<sequence>MPFLFPEHGIGYRDPPEDFMGDEEHWDGVPFPESPTIRPRSLEPNLATSPSLVSLDQVETTSDNDIVGTVEVDLESLHSLSPCQVMYSTWPVAILATGGYAQ</sequence>